<dbReference type="Pfam" id="PF01520">
    <property type="entry name" value="Amidase_3"/>
    <property type="match status" value="1"/>
</dbReference>
<evidence type="ECO:0000313" key="4">
    <source>
        <dbReference type="Proteomes" id="UP000184038"/>
    </source>
</evidence>
<dbReference type="GO" id="GO:0030288">
    <property type="term" value="C:outer membrane-bounded periplasmic space"/>
    <property type="evidence" value="ECO:0007669"/>
    <property type="project" value="TreeGrafter"/>
</dbReference>
<dbReference type="SMART" id="SM00646">
    <property type="entry name" value="Ami_3"/>
    <property type="match status" value="1"/>
</dbReference>
<gene>
    <name evidence="3" type="ORF">SAMN02746066_00036</name>
</gene>
<evidence type="ECO:0000313" key="3">
    <source>
        <dbReference type="EMBL" id="SHL92193.1"/>
    </source>
</evidence>
<reference evidence="3 4" key="1">
    <citation type="submission" date="2016-11" db="EMBL/GenBank/DDBJ databases">
        <authorList>
            <person name="Jaros S."/>
            <person name="Januszkiewicz K."/>
            <person name="Wedrychowicz H."/>
        </authorList>
    </citation>
    <scope>NUCLEOTIDE SEQUENCE [LARGE SCALE GENOMIC DNA]</scope>
    <source>
        <strain evidence="3 4">DSM 15930</strain>
    </source>
</reference>
<dbReference type="EMBL" id="FRCP01000005">
    <property type="protein sequence ID" value="SHL92193.1"/>
    <property type="molecule type" value="Genomic_DNA"/>
</dbReference>
<sequence length="879" mass="97712">MKQRETKVISRVLNAQRTQWKKHKSIYMLLFALLLIITPVLSVKAASSLKLYYDKKNVTYTGKQIVYKIDGKQVSEKNYPGIIIGSTSLVSYKDVFVDSNIGVTSSYSSSKGTLTLKKDYTTIKFTLGSKTVYVDGEKQTVSQAPRKVTYHATGVTKILVPARFVAEAFGYTYSYNSSNALATITSPKTAALNLYDFNESKWFTYRGAQGKVKVEGKNVSITTLPSILHESTTMIQAKKVFSSSPIGAEYTYNKDEKTVTLVKDDTTLVMTLYSKDATLNGKDISLPHAPMKIKNKVNGKTYIMVPASAVAGYLGYDFVWDSASSTSIITKKAEEEPENPTPSEDEKQYVSFGVTDAYKNIYDELKNGTYKTELNSNYTATAVLGDFNKDTQVYADREVFELKAYSTFSKVHSYYTTDNSLVIDVEQSTATNKTYTYSNSIIDSATVTYNEASQSSKLVLTTNVKQPKYEIKLSDDAMTLTVVVYYNYIEKLDVNYDYYTDLASIDMLYPATMNVTSDNTNIYIDLPYTVNSIGSLNYNIDDGYCVKAVSAVNTDNKTTRITLNKSKDSTYYTSQSGNNLSFVLVYPDGGSDIDLRIDLPSAVSYSEVTTEDLYMKNQFKIIIPGNYVSYYNENPVKNYSSMISNTAVSLNSSGNTEILVSTLSLQGFRLSQGDKFVGVEVGNPKDIYNKIVVLDPGHGGSDPGTIHNGVQEKSITYNILYKYAKDYFNSSDSTVKAYWTRTNDSFITLNDRAAFAKKVGADLFISLHMNSASASANGTETYYSTVNNKTQSNGLSSAKLASVFQNGIVDTFDFYNRKVKTANFAVIKNNTVPAILIELGFMSNSSDFAKLNNSKNQKEYAARLYELTEDVFSQYPTGR</sequence>
<dbReference type="PANTHER" id="PTHR30404">
    <property type="entry name" value="N-ACETYLMURAMOYL-L-ALANINE AMIDASE"/>
    <property type="match status" value="1"/>
</dbReference>
<accession>A0A1M7EKN5</accession>
<dbReference type="PANTHER" id="PTHR30404:SF0">
    <property type="entry name" value="N-ACETYLMURAMOYL-L-ALANINE AMIDASE AMIC"/>
    <property type="match status" value="1"/>
</dbReference>
<dbReference type="AlphaFoldDB" id="A0A1M7EKN5"/>
<dbReference type="RefSeq" id="WP_170865417.1">
    <property type="nucleotide sequence ID" value="NZ_FRCP01000005.1"/>
</dbReference>
<dbReference type="InterPro" id="IPR050695">
    <property type="entry name" value="N-acetylmuramoyl_amidase_3"/>
</dbReference>
<keyword evidence="1" id="KW-0378">Hydrolase</keyword>
<evidence type="ECO:0000256" key="1">
    <source>
        <dbReference type="ARBA" id="ARBA00022801"/>
    </source>
</evidence>
<dbReference type="SUPFAM" id="SSF55383">
    <property type="entry name" value="Copper amine oxidase, domain N"/>
    <property type="match status" value="2"/>
</dbReference>
<dbReference type="InterPro" id="IPR036582">
    <property type="entry name" value="Mao_N_sf"/>
</dbReference>
<keyword evidence="4" id="KW-1185">Reference proteome</keyword>
<dbReference type="GO" id="GO:0008745">
    <property type="term" value="F:N-acetylmuramoyl-L-alanine amidase activity"/>
    <property type="evidence" value="ECO:0007669"/>
    <property type="project" value="InterPro"/>
</dbReference>
<evidence type="ECO:0000259" key="2">
    <source>
        <dbReference type="SMART" id="SM00646"/>
    </source>
</evidence>
<dbReference type="Proteomes" id="UP000184038">
    <property type="component" value="Unassembled WGS sequence"/>
</dbReference>
<dbReference type="Gene3D" id="3.40.630.40">
    <property type="entry name" value="Zn-dependent exopeptidases"/>
    <property type="match status" value="1"/>
</dbReference>
<dbReference type="InterPro" id="IPR012854">
    <property type="entry name" value="Cu_amine_oxidase-like_N"/>
</dbReference>
<dbReference type="Pfam" id="PF07833">
    <property type="entry name" value="Cu_amine_oxidN1"/>
    <property type="match status" value="2"/>
</dbReference>
<organism evidence="3 4">
    <name type="scientific">Anaerosporobacter mobilis DSM 15930</name>
    <dbReference type="NCBI Taxonomy" id="1120996"/>
    <lineage>
        <taxon>Bacteria</taxon>
        <taxon>Bacillati</taxon>
        <taxon>Bacillota</taxon>
        <taxon>Clostridia</taxon>
        <taxon>Lachnospirales</taxon>
        <taxon>Lachnospiraceae</taxon>
        <taxon>Anaerosporobacter</taxon>
    </lineage>
</organism>
<dbReference type="CDD" id="cd02696">
    <property type="entry name" value="MurNAc-LAA"/>
    <property type="match status" value="1"/>
</dbReference>
<dbReference type="Gene3D" id="3.30.457.10">
    <property type="entry name" value="Copper amine oxidase-like, N-terminal domain"/>
    <property type="match status" value="3"/>
</dbReference>
<dbReference type="GO" id="GO:0009253">
    <property type="term" value="P:peptidoglycan catabolic process"/>
    <property type="evidence" value="ECO:0007669"/>
    <property type="project" value="InterPro"/>
</dbReference>
<feature type="domain" description="MurNAc-LAA" evidence="2">
    <location>
        <begin position="753"/>
        <end position="869"/>
    </location>
</feature>
<protein>
    <submittedName>
        <fullName evidence="3">N-acetylmuramoyl-L-alanine amidase</fullName>
    </submittedName>
</protein>
<dbReference type="InterPro" id="IPR002508">
    <property type="entry name" value="MurNAc-LAA_cat"/>
</dbReference>
<dbReference type="SUPFAM" id="SSF53187">
    <property type="entry name" value="Zn-dependent exopeptidases"/>
    <property type="match status" value="1"/>
</dbReference>
<proteinExistence type="predicted"/>
<name>A0A1M7EKN5_9FIRM</name>
<dbReference type="STRING" id="1120996.SAMN02746066_00036"/>